<dbReference type="Proteomes" id="UP000789920">
    <property type="component" value="Unassembled WGS sequence"/>
</dbReference>
<evidence type="ECO:0000313" key="2">
    <source>
        <dbReference type="Proteomes" id="UP000789920"/>
    </source>
</evidence>
<evidence type="ECO:0000313" key="1">
    <source>
        <dbReference type="EMBL" id="CAG8838498.1"/>
    </source>
</evidence>
<keyword evidence="2" id="KW-1185">Reference proteome</keyword>
<proteinExistence type="predicted"/>
<feature type="non-terminal residue" evidence="1">
    <location>
        <position position="1"/>
    </location>
</feature>
<accession>A0ACA9SJ79</accession>
<name>A0ACA9SJ79_9GLOM</name>
<dbReference type="EMBL" id="CAJVQC010120755">
    <property type="protein sequence ID" value="CAG8838498.1"/>
    <property type="molecule type" value="Genomic_DNA"/>
</dbReference>
<organism evidence="1 2">
    <name type="scientific">Racocetra persica</name>
    <dbReference type="NCBI Taxonomy" id="160502"/>
    <lineage>
        <taxon>Eukaryota</taxon>
        <taxon>Fungi</taxon>
        <taxon>Fungi incertae sedis</taxon>
        <taxon>Mucoromycota</taxon>
        <taxon>Glomeromycotina</taxon>
        <taxon>Glomeromycetes</taxon>
        <taxon>Diversisporales</taxon>
        <taxon>Gigasporaceae</taxon>
        <taxon>Racocetra</taxon>
    </lineage>
</organism>
<protein>
    <submittedName>
        <fullName evidence="1">107_t:CDS:1</fullName>
    </submittedName>
</protein>
<gene>
    <name evidence="1" type="ORF">RPERSI_LOCUS30689</name>
</gene>
<reference evidence="1" key="1">
    <citation type="submission" date="2021-06" db="EMBL/GenBank/DDBJ databases">
        <authorList>
            <person name="Kallberg Y."/>
            <person name="Tangrot J."/>
            <person name="Rosling A."/>
        </authorList>
    </citation>
    <scope>NUCLEOTIDE SEQUENCE</scope>
    <source>
        <strain evidence="1">MA461A</strain>
    </source>
</reference>
<comment type="caution">
    <text evidence="1">The sequence shown here is derived from an EMBL/GenBank/DDBJ whole genome shotgun (WGS) entry which is preliminary data.</text>
</comment>
<sequence length="136" mass="15445">RSNSCFALETKVQLANGKLVEMVELQISDLVSSDVKNNWFDMVKIKFTNPDRSKGYVRMTPSHCVFSSDLSLLYALDVVLGETKILVTTFNGLGIRTNSTHCQNELHPYVQYLETTNIIWCKALEGIKIIEQKDDK</sequence>